<keyword evidence="2" id="KW-1185">Reference proteome</keyword>
<name>A0ACB5RQF9_9PEZI</name>
<reference evidence="1" key="1">
    <citation type="submission" date="2024-09" db="EMBL/GenBank/DDBJ databases">
        <title>Draft Genome Sequences of Neofusicoccum parvum.</title>
        <authorList>
            <person name="Ashida A."/>
            <person name="Camagna M."/>
            <person name="Tanaka A."/>
            <person name="Takemoto D."/>
        </authorList>
    </citation>
    <scope>NUCLEOTIDE SEQUENCE</scope>
    <source>
        <strain evidence="1">PPO83</strain>
    </source>
</reference>
<dbReference type="EMBL" id="BSXG01000002">
    <property type="protein sequence ID" value="GME22366.1"/>
    <property type="molecule type" value="Genomic_DNA"/>
</dbReference>
<gene>
    <name evidence="1" type="primary">g10226</name>
    <name evidence="1" type="ORF">NpPPO83_00010226</name>
</gene>
<evidence type="ECO:0000313" key="2">
    <source>
        <dbReference type="Proteomes" id="UP001165186"/>
    </source>
</evidence>
<dbReference type="Proteomes" id="UP001165186">
    <property type="component" value="Unassembled WGS sequence"/>
</dbReference>
<proteinExistence type="predicted"/>
<organism evidence="1 2">
    <name type="scientific">Neofusicoccum parvum</name>
    <dbReference type="NCBI Taxonomy" id="310453"/>
    <lineage>
        <taxon>Eukaryota</taxon>
        <taxon>Fungi</taxon>
        <taxon>Dikarya</taxon>
        <taxon>Ascomycota</taxon>
        <taxon>Pezizomycotina</taxon>
        <taxon>Dothideomycetes</taxon>
        <taxon>Dothideomycetes incertae sedis</taxon>
        <taxon>Botryosphaeriales</taxon>
        <taxon>Botryosphaeriaceae</taxon>
        <taxon>Neofusicoccum</taxon>
    </lineage>
</organism>
<sequence>MSALPPDPNERATSACNHLKATPPASMRLRLLDLHAHLPHGAIADPDSASTSLRRSVGRLTALATVLVPFTLAAAVFPMSGDLAAGESRFWVFWAVAIPLAC</sequence>
<evidence type="ECO:0000313" key="1">
    <source>
        <dbReference type="EMBL" id="GME22366.1"/>
    </source>
</evidence>
<comment type="caution">
    <text evidence="1">The sequence shown here is derived from an EMBL/GenBank/DDBJ whole genome shotgun (WGS) entry which is preliminary data.</text>
</comment>
<accession>A0ACB5RQF9</accession>
<protein>
    <submittedName>
        <fullName evidence="1">Uncharacterized protein</fullName>
    </submittedName>
</protein>